<evidence type="ECO:0000313" key="1">
    <source>
        <dbReference type="EMBL" id="SVD37548.1"/>
    </source>
</evidence>
<feature type="non-terminal residue" evidence="1">
    <location>
        <position position="39"/>
    </location>
</feature>
<proteinExistence type="predicted"/>
<dbReference type="AlphaFoldDB" id="A0A382UV32"/>
<protein>
    <submittedName>
        <fullName evidence="1">Uncharacterized protein</fullName>
    </submittedName>
</protein>
<sequence>MAAGLTATACGDSTGLDAIDDGLVLDMAIVAADAALEDV</sequence>
<organism evidence="1">
    <name type="scientific">marine metagenome</name>
    <dbReference type="NCBI Taxonomy" id="408172"/>
    <lineage>
        <taxon>unclassified sequences</taxon>
        <taxon>metagenomes</taxon>
        <taxon>ecological metagenomes</taxon>
    </lineage>
</organism>
<accession>A0A382UV32</accession>
<reference evidence="1" key="1">
    <citation type="submission" date="2018-05" db="EMBL/GenBank/DDBJ databases">
        <authorList>
            <person name="Lanie J.A."/>
            <person name="Ng W.-L."/>
            <person name="Kazmierczak K.M."/>
            <person name="Andrzejewski T.M."/>
            <person name="Davidsen T.M."/>
            <person name="Wayne K.J."/>
            <person name="Tettelin H."/>
            <person name="Glass J.I."/>
            <person name="Rusch D."/>
            <person name="Podicherti R."/>
            <person name="Tsui H.-C.T."/>
            <person name="Winkler M.E."/>
        </authorList>
    </citation>
    <scope>NUCLEOTIDE SEQUENCE</scope>
</reference>
<dbReference type="EMBL" id="UINC01146679">
    <property type="protein sequence ID" value="SVD37548.1"/>
    <property type="molecule type" value="Genomic_DNA"/>
</dbReference>
<gene>
    <name evidence="1" type="ORF">METZ01_LOCUS390402</name>
</gene>
<name>A0A382UV32_9ZZZZ</name>